<feature type="compositionally biased region" description="Polar residues" evidence="1">
    <location>
        <begin position="21"/>
        <end position="36"/>
    </location>
</feature>
<evidence type="ECO:0000313" key="2">
    <source>
        <dbReference type="EMBL" id="OAI11899.1"/>
    </source>
</evidence>
<sequence>MWARQPYPADSSLLSRDELVNPNSGNASSWLKPQSSRASAIRTPKLNDIADLISPGFKSLYGISIYAKNWWF</sequence>
<accession>A0A177N3X2</accession>
<feature type="region of interest" description="Disordered" evidence="1">
    <location>
        <begin position="1"/>
        <end position="36"/>
    </location>
</feature>
<dbReference type="Proteomes" id="UP000077857">
    <property type="component" value="Unassembled WGS sequence"/>
</dbReference>
<dbReference type="AlphaFoldDB" id="A0A177N3X2"/>
<reference evidence="2 3" key="1">
    <citation type="submission" date="2016-03" db="EMBL/GenBank/DDBJ databases">
        <authorList>
            <person name="Ploux O."/>
        </authorList>
    </citation>
    <scope>NUCLEOTIDE SEQUENCE [LARGE SCALE GENOMIC DNA]</scope>
    <source>
        <strain evidence="2 3">R-45378</strain>
    </source>
</reference>
<gene>
    <name evidence="2" type="ORF">A1507_19525</name>
</gene>
<proteinExistence type="predicted"/>
<dbReference type="EMBL" id="LUUJ01000115">
    <property type="protein sequence ID" value="OAI11899.1"/>
    <property type="molecule type" value="Genomic_DNA"/>
</dbReference>
<evidence type="ECO:0000313" key="3">
    <source>
        <dbReference type="Proteomes" id="UP000077857"/>
    </source>
</evidence>
<organism evidence="2 3">
    <name type="scientific">Methylomonas koyamae</name>
    <dbReference type="NCBI Taxonomy" id="702114"/>
    <lineage>
        <taxon>Bacteria</taxon>
        <taxon>Pseudomonadati</taxon>
        <taxon>Pseudomonadota</taxon>
        <taxon>Gammaproteobacteria</taxon>
        <taxon>Methylococcales</taxon>
        <taxon>Methylococcaceae</taxon>
        <taxon>Methylomonas</taxon>
    </lineage>
</organism>
<comment type="caution">
    <text evidence="2">The sequence shown here is derived from an EMBL/GenBank/DDBJ whole genome shotgun (WGS) entry which is preliminary data.</text>
</comment>
<protein>
    <submittedName>
        <fullName evidence="2">Uncharacterized protein</fullName>
    </submittedName>
</protein>
<evidence type="ECO:0000256" key="1">
    <source>
        <dbReference type="SAM" id="MobiDB-lite"/>
    </source>
</evidence>
<name>A0A177N3X2_9GAMM</name>